<dbReference type="AlphaFoldDB" id="A0AAV9ZCZ6"/>
<sequence>MLSDMEFDRALVAKKSRELLDLEAQMAELATRISMLRGEQLSIQSRLDSYRYPVLTLPNEIVAEVFVHFLPPYPDPPPLSGRLSPLRLTHICHQWRKIALATPKLWRAMDLTELTWFYEDRAEAASSSVSSWLERSGSCPLSIRVPSDKVWSSFSTALVPHSTRCEHLSFRLSGAGQLSAMDIQIPMLRSLSLQFDDRARCPFRFQNLPLLRSVNLDDVGSTSVVLPWAQLTCLTLKNLYPDICMSVLQQTSQLVDCALDLWDWDAPQIRPQNLPTVTLSRLERLEFLPESDIDADFFNSLVTPALRSLRLDEGFLYSLELNPPDRKPIDTLRTFIAKSGCPLRQLKILDATVSDNVYRDAFPSICFD</sequence>
<accession>A0AAV9ZCZ6</accession>
<dbReference type="Gene3D" id="1.20.1280.50">
    <property type="match status" value="1"/>
</dbReference>
<dbReference type="Proteomes" id="UP001362999">
    <property type="component" value="Unassembled WGS sequence"/>
</dbReference>
<evidence type="ECO:0000256" key="1">
    <source>
        <dbReference type="SAM" id="Coils"/>
    </source>
</evidence>
<feature type="coiled-coil region" evidence="1">
    <location>
        <begin position="12"/>
        <end position="39"/>
    </location>
</feature>
<evidence type="ECO:0000313" key="3">
    <source>
        <dbReference type="Proteomes" id="UP001362999"/>
    </source>
</evidence>
<name>A0AAV9ZCZ6_9AGAR</name>
<protein>
    <submittedName>
        <fullName evidence="2">F-box domain-containing protein</fullName>
    </submittedName>
</protein>
<reference evidence="2 3" key="1">
    <citation type="journal article" date="2024" name="J Genomics">
        <title>Draft genome sequencing and assembly of Favolaschia claudopus CIRM-BRFM 2984 isolated from oak limbs.</title>
        <authorList>
            <person name="Navarro D."/>
            <person name="Drula E."/>
            <person name="Chaduli D."/>
            <person name="Cazenave R."/>
            <person name="Ahrendt S."/>
            <person name="Wang J."/>
            <person name="Lipzen A."/>
            <person name="Daum C."/>
            <person name="Barry K."/>
            <person name="Grigoriev I.V."/>
            <person name="Favel A."/>
            <person name="Rosso M.N."/>
            <person name="Martin F."/>
        </authorList>
    </citation>
    <scope>NUCLEOTIDE SEQUENCE [LARGE SCALE GENOMIC DNA]</scope>
    <source>
        <strain evidence="2 3">CIRM-BRFM 2984</strain>
    </source>
</reference>
<organism evidence="2 3">
    <name type="scientific">Favolaschia claudopus</name>
    <dbReference type="NCBI Taxonomy" id="2862362"/>
    <lineage>
        <taxon>Eukaryota</taxon>
        <taxon>Fungi</taxon>
        <taxon>Dikarya</taxon>
        <taxon>Basidiomycota</taxon>
        <taxon>Agaricomycotina</taxon>
        <taxon>Agaricomycetes</taxon>
        <taxon>Agaricomycetidae</taxon>
        <taxon>Agaricales</taxon>
        <taxon>Marasmiineae</taxon>
        <taxon>Mycenaceae</taxon>
        <taxon>Favolaschia</taxon>
    </lineage>
</organism>
<keyword evidence="3" id="KW-1185">Reference proteome</keyword>
<comment type="caution">
    <text evidence="2">The sequence shown here is derived from an EMBL/GenBank/DDBJ whole genome shotgun (WGS) entry which is preliminary data.</text>
</comment>
<dbReference type="EMBL" id="JAWWNJ010000162">
    <property type="protein sequence ID" value="KAK6977964.1"/>
    <property type="molecule type" value="Genomic_DNA"/>
</dbReference>
<proteinExistence type="predicted"/>
<gene>
    <name evidence="2" type="ORF">R3P38DRAFT_3120246</name>
</gene>
<evidence type="ECO:0000313" key="2">
    <source>
        <dbReference type="EMBL" id="KAK6977964.1"/>
    </source>
</evidence>
<keyword evidence="1" id="KW-0175">Coiled coil</keyword>